<name>A0ABV4AIV3_9GAMM</name>
<evidence type="ECO:0000313" key="2">
    <source>
        <dbReference type="Proteomes" id="UP001562065"/>
    </source>
</evidence>
<accession>A0ABV4AIV3</accession>
<sequence length="157" mass="16946">MIAVLVAAVVLLWFSWHQGRRPFAAACVAVLAVFGVLGVALLEADRNELVALAPSSVRLTVEQVRPLETGLRVSGRIYNLAEHPLARVQARALVRECLADQPCQELASAPLRLQQHVPVGGSYPYSQVVRLPATLLGDQQQVTVEVMAVEGYQQGGV</sequence>
<evidence type="ECO:0000313" key="1">
    <source>
        <dbReference type="EMBL" id="MEY1661961.1"/>
    </source>
</evidence>
<proteinExistence type="predicted"/>
<comment type="caution">
    <text evidence="1">The sequence shown here is derived from an EMBL/GenBank/DDBJ whole genome shotgun (WGS) entry which is preliminary data.</text>
</comment>
<reference evidence="1 2" key="1">
    <citation type="submission" date="2024-07" db="EMBL/GenBank/DDBJ databases">
        <authorList>
            <person name="Ren Q."/>
        </authorList>
    </citation>
    <scope>NUCLEOTIDE SEQUENCE [LARGE SCALE GENOMIC DNA]</scope>
    <source>
        <strain evidence="1 2">REN37</strain>
    </source>
</reference>
<keyword evidence="2" id="KW-1185">Reference proteome</keyword>
<protein>
    <submittedName>
        <fullName evidence="1">Uncharacterized protein</fullName>
    </submittedName>
</protein>
<dbReference type="RefSeq" id="WP_369455207.1">
    <property type="nucleotide sequence ID" value="NZ_JBGCUO010000001.1"/>
</dbReference>
<organism evidence="1 2">
    <name type="scientific">Isoalcanivorax beigongshangi</name>
    <dbReference type="NCBI Taxonomy" id="3238810"/>
    <lineage>
        <taxon>Bacteria</taxon>
        <taxon>Pseudomonadati</taxon>
        <taxon>Pseudomonadota</taxon>
        <taxon>Gammaproteobacteria</taxon>
        <taxon>Oceanospirillales</taxon>
        <taxon>Alcanivoracaceae</taxon>
        <taxon>Isoalcanivorax</taxon>
    </lineage>
</organism>
<dbReference type="Proteomes" id="UP001562065">
    <property type="component" value="Unassembled WGS sequence"/>
</dbReference>
<gene>
    <name evidence="1" type="ORF">AB5I84_07345</name>
</gene>
<dbReference type="EMBL" id="JBGCUO010000001">
    <property type="protein sequence ID" value="MEY1661961.1"/>
    <property type="molecule type" value="Genomic_DNA"/>
</dbReference>